<dbReference type="PROSITE" id="PS50006">
    <property type="entry name" value="FHA_DOMAIN"/>
    <property type="match status" value="1"/>
</dbReference>
<dbReference type="Pfam" id="PF00498">
    <property type="entry name" value="FHA"/>
    <property type="match status" value="1"/>
</dbReference>
<evidence type="ECO:0000313" key="3">
    <source>
        <dbReference type="EMBL" id="MEB3369082.1"/>
    </source>
</evidence>
<dbReference type="PANTHER" id="PTHR23308">
    <property type="entry name" value="NUCLEAR INHIBITOR OF PROTEIN PHOSPHATASE-1"/>
    <property type="match status" value="1"/>
</dbReference>
<name>A0ABU6ABZ4_9PSEU</name>
<keyword evidence="4" id="KW-1185">Reference proteome</keyword>
<dbReference type="SMART" id="SM00240">
    <property type="entry name" value="FHA"/>
    <property type="match status" value="1"/>
</dbReference>
<reference evidence="3 4" key="1">
    <citation type="submission" date="2023-10" db="EMBL/GenBank/DDBJ databases">
        <title>Saccharopolyspora sp. nov., isolated from mangrove soil.</title>
        <authorList>
            <person name="Lu Y."/>
            <person name="Liu W."/>
        </authorList>
    </citation>
    <scope>NUCLEOTIDE SEQUENCE [LARGE SCALE GENOMIC DNA]</scope>
    <source>
        <strain evidence="3 4">S2-29</strain>
    </source>
</reference>
<accession>A0ABU6ABZ4</accession>
<evidence type="ECO:0000256" key="1">
    <source>
        <dbReference type="ARBA" id="ARBA00022553"/>
    </source>
</evidence>
<comment type="caution">
    <text evidence="3">The sequence shown here is derived from an EMBL/GenBank/DDBJ whole genome shotgun (WGS) entry which is preliminary data.</text>
</comment>
<dbReference type="InterPro" id="IPR008984">
    <property type="entry name" value="SMAD_FHA_dom_sf"/>
</dbReference>
<dbReference type="InterPro" id="IPR000253">
    <property type="entry name" value="FHA_dom"/>
</dbReference>
<sequence length="156" mass="16713">MMDNGAAAAALCETARMEVPSMHADRPAVVPARAMVPEQRDSTEGMRLEVGRGSSAGTSFALGAGRTVIGRHRDSDIVVDDVTVSRHHAELVVRDGRYVLEDGGSLNGTYVNRTPVISAELSDGDEIWIGKMRLTFRTGVPTTQQDHDRPAAISLA</sequence>
<evidence type="ECO:0000313" key="4">
    <source>
        <dbReference type="Proteomes" id="UP001327093"/>
    </source>
</evidence>
<proteinExistence type="predicted"/>
<dbReference type="SUPFAM" id="SSF49879">
    <property type="entry name" value="SMAD/FHA domain"/>
    <property type="match status" value="1"/>
</dbReference>
<gene>
    <name evidence="3" type="ORF">R4I43_16870</name>
</gene>
<protein>
    <submittedName>
        <fullName evidence="3">FHA domain-containing protein</fullName>
    </submittedName>
</protein>
<dbReference type="InterPro" id="IPR050923">
    <property type="entry name" value="Cell_Proc_Reg/RNA_Proc"/>
</dbReference>
<dbReference type="RefSeq" id="WP_324266577.1">
    <property type="nucleotide sequence ID" value="NZ_JAWLNX010000010.1"/>
</dbReference>
<dbReference type="Gene3D" id="2.60.200.20">
    <property type="match status" value="1"/>
</dbReference>
<evidence type="ECO:0000259" key="2">
    <source>
        <dbReference type="PROSITE" id="PS50006"/>
    </source>
</evidence>
<dbReference type="Proteomes" id="UP001327093">
    <property type="component" value="Unassembled WGS sequence"/>
</dbReference>
<organism evidence="3 4">
    <name type="scientific">Saccharopolyspora mangrovi</name>
    <dbReference type="NCBI Taxonomy" id="3082379"/>
    <lineage>
        <taxon>Bacteria</taxon>
        <taxon>Bacillati</taxon>
        <taxon>Actinomycetota</taxon>
        <taxon>Actinomycetes</taxon>
        <taxon>Pseudonocardiales</taxon>
        <taxon>Pseudonocardiaceae</taxon>
        <taxon>Saccharopolyspora</taxon>
    </lineage>
</organism>
<dbReference type="EMBL" id="JAWLNX010000010">
    <property type="protein sequence ID" value="MEB3369082.1"/>
    <property type="molecule type" value="Genomic_DNA"/>
</dbReference>
<keyword evidence="1" id="KW-0597">Phosphoprotein</keyword>
<feature type="domain" description="FHA" evidence="2">
    <location>
        <begin position="67"/>
        <end position="116"/>
    </location>
</feature>